<dbReference type="PANTHER" id="PTHR33777:SF1">
    <property type="entry name" value="UPF0045 PROTEIN ECM15"/>
    <property type="match status" value="1"/>
</dbReference>
<organism evidence="3 4">
    <name type="scientific">Basidiobolus ranarum</name>
    <dbReference type="NCBI Taxonomy" id="34480"/>
    <lineage>
        <taxon>Eukaryota</taxon>
        <taxon>Fungi</taxon>
        <taxon>Fungi incertae sedis</taxon>
        <taxon>Zoopagomycota</taxon>
        <taxon>Entomophthoromycotina</taxon>
        <taxon>Basidiobolomycetes</taxon>
        <taxon>Basidiobolales</taxon>
        <taxon>Basidiobolaceae</taxon>
        <taxon>Basidiobolus</taxon>
    </lineage>
</organism>
<dbReference type="PANTHER" id="PTHR33777">
    <property type="entry name" value="UPF0045 PROTEIN ECM15"/>
    <property type="match status" value="1"/>
</dbReference>
<dbReference type="InterPro" id="IPR029756">
    <property type="entry name" value="MTH1187/YkoF-like"/>
</dbReference>
<dbReference type="Pfam" id="PF01910">
    <property type="entry name" value="Thiamine_BP"/>
    <property type="match status" value="1"/>
</dbReference>
<feature type="domain" description="Thiamine-binding protein" evidence="2">
    <location>
        <begin position="7"/>
        <end position="96"/>
    </location>
</feature>
<evidence type="ECO:0000259" key="2">
    <source>
        <dbReference type="Pfam" id="PF01910"/>
    </source>
</evidence>
<keyword evidence="4" id="KW-1185">Reference proteome</keyword>
<gene>
    <name evidence="3" type="primary">ECM15</name>
    <name evidence="3" type="ORF">K7432_002233</name>
</gene>
<dbReference type="InterPro" id="IPR002767">
    <property type="entry name" value="Thiamine_BP"/>
</dbReference>
<comment type="caution">
    <text evidence="3">The sequence shown here is derived from an EMBL/GenBank/DDBJ whole genome shotgun (WGS) entry which is preliminary data.</text>
</comment>
<evidence type="ECO:0000313" key="4">
    <source>
        <dbReference type="Proteomes" id="UP001479436"/>
    </source>
</evidence>
<name>A0ABR2W881_9FUNG</name>
<sequence length="106" mass="11487">MSLYVVADFCVIPIGVESSVSKYIAACQTALESTGLTYVMHGYGTNIEGDWDAVSNAIKKCHEAVHALGCPRVSTSVRIGTRLDKESHIQDKIDSVNKLLESNNSK</sequence>
<dbReference type="SUPFAM" id="SSF89957">
    <property type="entry name" value="MTH1187/YkoF-like"/>
    <property type="match status" value="1"/>
</dbReference>
<comment type="similarity">
    <text evidence="1">Belongs to the UPF0045 family.</text>
</comment>
<accession>A0ABR2W881</accession>
<evidence type="ECO:0000256" key="1">
    <source>
        <dbReference type="ARBA" id="ARBA00010272"/>
    </source>
</evidence>
<dbReference type="EMBL" id="JASJQH010006933">
    <property type="protein sequence ID" value="KAK9723025.1"/>
    <property type="molecule type" value="Genomic_DNA"/>
</dbReference>
<evidence type="ECO:0000313" key="3">
    <source>
        <dbReference type="EMBL" id="KAK9723025.1"/>
    </source>
</evidence>
<protein>
    <submittedName>
        <fullName evidence="3">UPF0045 protein M15</fullName>
    </submittedName>
</protein>
<dbReference type="Gene3D" id="3.30.70.930">
    <property type="match status" value="1"/>
</dbReference>
<dbReference type="InterPro" id="IPR051614">
    <property type="entry name" value="UPF0045_domain"/>
</dbReference>
<dbReference type="Proteomes" id="UP001479436">
    <property type="component" value="Unassembled WGS sequence"/>
</dbReference>
<dbReference type="NCBIfam" id="TIGR00106">
    <property type="entry name" value="MTH1187 family thiamine-binding protein"/>
    <property type="match status" value="1"/>
</dbReference>
<proteinExistence type="inferred from homology"/>
<reference evidence="3 4" key="1">
    <citation type="submission" date="2023-04" db="EMBL/GenBank/DDBJ databases">
        <title>Genome of Basidiobolus ranarum AG-B5.</title>
        <authorList>
            <person name="Stajich J.E."/>
            <person name="Carter-House D."/>
            <person name="Gryganskyi A."/>
        </authorList>
    </citation>
    <scope>NUCLEOTIDE SEQUENCE [LARGE SCALE GENOMIC DNA]</scope>
    <source>
        <strain evidence="3 4">AG-B5</strain>
    </source>
</reference>